<evidence type="ECO:0000313" key="1">
    <source>
        <dbReference type="EMBL" id="SVC65770.1"/>
    </source>
</evidence>
<name>A0A382NYQ0_9ZZZZ</name>
<feature type="non-terminal residue" evidence="1">
    <location>
        <position position="1"/>
    </location>
</feature>
<dbReference type="AlphaFoldDB" id="A0A382NYQ0"/>
<protein>
    <submittedName>
        <fullName evidence="1">Uncharacterized protein</fullName>
    </submittedName>
</protein>
<gene>
    <name evidence="1" type="ORF">METZ01_LOCUS318624</name>
</gene>
<organism evidence="1">
    <name type="scientific">marine metagenome</name>
    <dbReference type="NCBI Taxonomy" id="408172"/>
    <lineage>
        <taxon>unclassified sequences</taxon>
        <taxon>metagenomes</taxon>
        <taxon>ecological metagenomes</taxon>
    </lineage>
</organism>
<reference evidence="1" key="1">
    <citation type="submission" date="2018-05" db="EMBL/GenBank/DDBJ databases">
        <authorList>
            <person name="Lanie J.A."/>
            <person name="Ng W.-L."/>
            <person name="Kazmierczak K.M."/>
            <person name="Andrzejewski T.M."/>
            <person name="Davidsen T.M."/>
            <person name="Wayne K.J."/>
            <person name="Tettelin H."/>
            <person name="Glass J.I."/>
            <person name="Rusch D."/>
            <person name="Podicherti R."/>
            <person name="Tsui H.-C.T."/>
            <person name="Winkler M.E."/>
        </authorList>
    </citation>
    <scope>NUCLEOTIDE SEQUENCE</scope>
</reference>
<proteinExistence type="predicted"/>
<dbReference type="EMBL" id="UINC01103410">
    <property type="protein sequence ID" value="SVC65770.1"/>
    <property type="molecule type" value="Genomic_DNA"/>
</dbReference>
<accession>A0A382NYQ0</accession>
<sequence length="67" mass="7590">NRIQIARNQHDSVRILLPSFSMVPLMLFTGRKGAIPSLLKEIVPLAKELKKNKILNTITALEKIIRV</sequence>